<evidence type="ECO:0000313" key="2">
    <source>
        <dbReference type="Proteomes" id="UP000245911"/>
    </source>
</evidence>
<gene>
    <name evidence="1" type="ORF">DDE20_14165</name>
</gene>
<name>A0A2T8HS26_9RHOB</name>
<dbReference type="EMBL" id="QDKM01000006">
    <property type="protein sequence ID" value="PVH28241.1"/>
    <property type="molecule type" value="Genomic_DNA"/>
</dbReference>
<dbReference type="Proteomes" id="UP000245911">
    <property type="component" value="Unassembled WGS sequence"/>
</dbReference>
<reference evidence="1 2" key="1">
    <citation type="submission" date="2018-04" db="EMBL/GenBank/DDBJ databases">
        <title>Pararhodobacter oceanense sp. nov., isolated from marine intertidal sediment.</title>
        <authorList>
            <person name="Wang X.-L."/>
            <person name="Du Z.-J."/>
        </authorList>
    </citation>
    <scope>NUCLEOTIDE SEQUENCE [LARGE SCALE GENOMIC DNA]</scope>
    <source>
        <strain evidence="1 2">AM505</strain>
    </source>
</reference>
<proteinExistence type="predicted"/>
<evidence type="ECO:0000313" key="1">
    <source>
        <dbReference type="EMBL" id="PVH28241.1"/>
    </source>
</evidence>
<accession>A0A2T8HS26</accession>
<keyword evidence="2" id="KW-1185">Reference proteome</keyword>
<sequence length="65" mass="7419">MGTRGVELAMRACGHRSEKTAEAYRTRAFEYLALDRIHQDQAADILDAEWEEFFGMSGPRESLAR</sequence>
<dbReference type="AlphaFoldDB" id="A0A2T8HS26"/>
<protein>
    <submittedName>
        <fullName evidence="1">Uncharacterized protein</fullName>
    </submittedName>
</protein>
<comment type="caution">
    <text evidence="1">The sequence shown here is derived from an EMBL/GenBank/DDBJ whole genome shotgun (WGS) entry which is preliminary data.</text>
</comment>
<organism evidence="1 2">
    <name type="scientific">Pararhodobacter oceanensis</name>
    <dbReference type="NCBI Taxonomy" id="2172121"/>
    <lineage>
        <taxon>Bacteria</taxon>
        <taxon>Pseudomonadati</taxon>
        <taxon>Pseudomonadota</taxon>
        <taxon>Alphaproteobacteria</taxon>
        <taxon>Rhodobacterales</taxon>
        <taxon>Paracoccaceae</taxon>
        <taxon>Pararhodobacter</taxon>
    </lineage>
</organism>